<accession>A0A5A9PRV2</accession>
<dbReference type="InterPro" id="IPR036322">
    <property type="entry name" value="WD40_repeat_dom_sf"/>
</dbReference>
<dbReference type="PROSITE" id="PS50082">
    <property type="entry name" value="WD_REPEATS_2"/>
    <property type="match status" value="2"/>
</dbReference>
<feature type="region of interest" description="Disordered" evidence="4">
    <location>
        <begin position="459"/>
        <end position="504"/>
    </location>
</feature>
<dbReference type="SUPFAM" id="SSF50978">
    <property type="entry name" value="WD40 repeat-like"/>
    <property type="match status" value="1"/>
</dbReference>
<protein>
    <submittedName>
        <fullName evidence="5">WD repeat-containing protein 97</fullName>
    </submittedName>
</protein>
<keyword evidence="6" id="KW-1185">Reference proteome</keyword>
<gene>
    <name evidence="5" type="ORF">E1301_Tti003388</name>
</gene>
<name>A0A5A9PRV2_9TELE</name>
<dbReference type="InterPro" id="IPR015943">
    <property type="entry name" value="WD40/YVTN_repeat-like_dom_sf"/>
</dbReference>
<dbReference type="Gene3D" id="2.130.10.10">
    <property type="entry name" value="YVTN repeat-like/Quinoprotein amine dehydrogenase"/>
    <property type="match status" value="2"/>
</dbReference>
<dbReference type="Pfam" id="PF00400">
    <property type="entry name" value="WD40"/>
    <property type="match status" value="2"/>
</dbReference>
<evidence type="ECO:0000256" key="1">
    <source>
        <dbReference type="ARBA" id="ARBA00022574"/>
    </source>
</evidence>
<feature type="region of interest" description="Disordered" evidence="4">
    <location>
        <begin position="413"/>
        <end position="447"/>
    </location>
</feature>
<dbReference type="InterPro" id="IPR019775">
    <property type="entry name" value="WD40_repeat_CS"/>
</dbReference>
<dbReference type="PANTHER" id="PTHR45532">
    <property type="entry name" value="WD REPEAT-CONTAINING PROTEIN 97"/>
    <property type="match status" value="1"/>
</dbReference>
<evidence type="ECO:0000256" key="3">
    <source>
        <dbReference type="PROSITE-ProRule" id="PRU00221"/>
    </source>
</evidence>
<comment type="caution">
    <text evidence="5">The sequence shown here is derived from an EMBL/GenBank/DDBJ whole genome shotgun (WGS) entry which is preliminary data.</text>
</comment>
<dbReference type="PROSITE" id="PS00678">
    <property type="entry name" value="WD_REPEATS_1"/>
    <property type="match status" value="1"/>
</dbReference>
<feature type="compositionally biased region" description="Pro residues" evidence="4">
    <location>
        <begin position="460"/>
        <end position="490"/>
    </location>
</feature>
<feature type="compositionally biased region" description="Acidic residues" evidence="4">
    <location>
        <begin position="413"/>
        <end position="424"/>
    </location>
</feature>
<evidence type="ECO:0000256" key="4">
    <source>
        <dbReference type="SAM" id="MobiDB-lite"/>
    </source>
</evidence>
<feature type="repeat" description="WD" evidence="3">
    <location>
        <begin position="136"/>
        <end position="168"/>
    </location>
</feature>
<dbReference type="SMART" id="SM00320">
    <property type="entry name" value="WD40"/>
    <property type="match status" value="2"/>
</dbReference>
<dbReference type="Proteomes" id="UP000324632">
    <property type="component" value="Chromosome 3"/>
</dbReference>
<dbReference type="InterPro" id="IPR001680">
    <property type="entry name" value="WD40_rpt"/>
</dbReference>
<keyword evidence="1 3" id="KW-0853">WD repeat</keyword>
<reference evidence="5 6" key="1">
    <citation type="journal article" date="2019" name="Mol. Ecol. Resour.">
        <title>Chromosome-level genome assembly of Triplophysa tibetana, a fish adapted to the harsh high-altitude environment of the Tibetan Plateau.</title>
        <authorList>
            <person name="Yang X."/>
            <person name="Liu H."/>
            <person name="Ma Z."/>
            <person name="Zou Y."/>
            <person name="Zou M."/>
            <person name="Mao Y."/>
            <person name="Li X."/>
            <person name="Wang H."/>
            <person name="Chen T."/>
            <person name="Wang W."/>
            <person name="Yang R."/>
        </authorList>
    </citation>
    <scope>NUCLEOTIDE SEQUENCE [LARGE SCALE GENOMIC DNA]</scope>
    <source>
        <strain evidence="5">TTIB1903HZAU</strain>
        <tissue evidence="5">Muscle</tissue>
    </source>
</reference>
<proteinExistence type="predicted"/>
<sequence length="827" mass="94280">MQKAHKTKKIKLNAKNRILVILGHCGGCVSVLNMHSGKVLYRIPAHNSQDITSIQAYPDSGYLLTTGEDKALWVWNVSPSLQYLSLYFSVCCDLPPVRSALMGNQLILALQNPENDIYSLLQYSLESQRRSDHQPNDDHHHRITGLCACHQLNVFASSSQDGTVQIWDKENRLLRILQLNAEPECLAFCEESGDLLLGITGDLYRISYTQLHSQRNDKWDSDDDLPTSCIPTKSYKCRKENCVASMDSPERLKDTCMQDFGALMARHKDLESLRKGEVECKKRKPATLQTKQEAFNNYMRLVYMKPPDIKIPEEDMFDVNAELFPPKLPELCPLTPPSFPEGFFPNHRMVKRLHSSNKQAPLGFIPNSVLVEQLWPDMKVEKVIPHANRWRLRLDTGCDGEESKPDEVQVLYNEEEEKEEEEPDMPYLTPITETPPEKENFHPPPPVVKKVIYPVKRPKPLPPIKHPTPPHTPASPTPVSPSPTPIPSSPAPTSLPKQPTPPASSHLPEFLLQFVNEQWFQRMFPDPVCISSSLNPKDFCLHLLDFMIRSSTAQKQSILNALLLLIQQEVLSKESLSRGLLICLQNCIHTNMSREEQHVVGELLNLLVHVSPGSFDTIVELLAILADKEVDLQGLVLCVLHRLGVEDAELRLCPELEHWNTLTKDEPKQHQSLRDMAAHWLSTWTRKYKVHGVSVFLHSKGIKSVMTPIEVLQYFCSVQKNKQAPAPPPPPEGRKDTVLVASSLPRLNCIQRLGETYSMSRIREPQGHLLPPLQYRPQLMGFTRFLSLPTAYVTLSPFPFSLDFRYSKKPIPHKYFFLDRSYVQYYR</sequence>
<keyword evidence="2" id="KW-0677">Repeat</keyword>
<dbReference type="PANTHER" id="PTHR45532:SF1">
    <property type="entry name" value="WD REPEAT-CONTAINING PROTEIN 97"/>
    <property type="match status" value="1"/>
</dbReference>
<evidence type="ECO:0000313" key="6">
    <source>
        <dbReference type="Proteomes" id="UP000324632"/>
    </source>
</evidence>
<dbReference type="AlphaFoldDB" id="A0A5A9PRV2"/>
<dbReference type="EMBL" id="SOYY01000003">
    <property type="protein sequence ID" value="KAA0723497.1"/>
    <property type="molecule type" value="Genomic_DNA"/>
</dbReference>
<feature type="repeat" description="WD" evidence="3">
    <location>
        <begin position="44"/>
        <end position="78"/>
    </location>
</feature>
<organism evidence="5 6">
    <name type="scientific">Triplophysa tibetana</name>
    <dbReference type="NCBI Taxonomy" id="1572043"/>
    <lineage>
        <taxon>Eukaryota</taxon>
        <taxon>Metazoa</taxon>
        <taxon>Chordata</taxon>
        <taxon>Craniata</taxon>
        <taxon>Vertebrata</taxon>
        <taxon>Euteleostomi</taxon>
        <taxon>Actinopterygii</taxon>
        <taxon>Neopterygii</taxon>
        <taxon>Teleostei</taxon>
        <taxon>Ostariophysi</taxon>
        <taxon>Cypriniformes</taxon>
        <taxon>Nemacheilidae</taxon>
        <taxon>Triplophysa</taxon>
    </lineage>
</organism>
<evidence type="ECO:0000256" key="2">
    <source>
        <dbReference type="ARBA" id="ARBA00022737"/>
    </source>
</evidence>
<evidence type="ECO:0000313" key="5">
    <source>
        <dbReference type="EMBL" id="KAA0723497.1"/>
    </source>
</evidence>